<evidence type="ECO:0000313" key="1">
    <source>
        <dbReference type="EMBL" id="CDW28889.1"/>
    </source>
</evidence>
<reference evidence="1" key="1">
    <citation type="submission" date="2014-05" db="EMBL/GenBank/DDBJ databases">
        <authorList>
            <person name="Chronopoulou M."/>
        </authorList>
    </citation>
    <scope>NUCLEOTIDE SEQUENCE</scope>
    <source>
        <tissue evidence="1">Whole organism</tissue>
    </source>
</reference>
<protein>
    <submittedName>
        <fullName evidence="1">Uncharacterized protein</fullName>
    </submittedName>
</protein>
<sequence length="108" mass="12543">MSHVFVNFCFDVWLHDKLLRLVAAIQILLDSSPLIQIGFSESFLSLTHRIGDRKWRTPICTLLSQNISISWAIFMTLDPSNCDITLGILKGIFITKNFFPQYVTWFYI</sequence>
<dbReference type="AlphaFoldDB" id="A0A0K2TS81"/>
<organism evidence="1">
    <name type="scientific">Lepeophtheirus salmonis</name>
    <name type="common">Salmon louse</name>
    <name type="synonym">Caligus salmonis</name>
    <dbReference type="NCBI Taxonomy" id="72036"/>
    <lineage>
        <taxon>Eukaryota</taxon>
        <taxon>Metazoa</taxon>
        <taxon>Ecdysozoa</taxon>
        <taxon>Arthropoda</taxon>
        <taxon>Crustacea</taxon>
        <taxon>Multicrustacea</taxon>
        <taxon>Hexanauplia</taxon>
        <taxon>Copepoda</taxon>
        <taxon>Siphonostomatoida</taxon>
        <taxon>Caligidae</taxon>
        <taxon>Lepeophtheirus</taxon>
    </lineage>
</organism>
<accession>A0A0K2TS81</accession>
<name>A0A0K2TS81_LEPSM</name>
<dbReference type="EMBL" id="HACA01011528">
    <property type="protein sequence ID" value="CDW28889.1"/>
    <property type="molecule type" value="Transcribed_RNA"/>
</dbReference>
<proteinExistence type="predicted"/>